<feature type="compositionally biased region" description="Acidic residues" evidence="7">
    <location>
        <begin position="275"/>
        <end position="290"/>
    </location>
</feature>
<evidence type="ECO:0000256" key="7">
    <source>
        <dbReference type="SAM" id="MobiDB-lite"/>
    </source>
</evidence>
<feature type="compositionally biased region" description="Basic and acidic residues" evidence="7">
    <location>
        <begin position="159"/>
        <end position="173"/>
    </location>
</feature>
<dbReference type="Pfam" id="PF00271">
    <property type="entry name" value="Helicase_C"/>
    <property type="match status" value="1"/>
</dbReference>
<feature type="compositionally biased region" description="Basic residues" evidence="7">
    <location>
        <begin position="214"/>
        <end position="223"/>
    </location>
</feature>
<evidence type="ECO:0000256" key="3">
    <source>
        <dbReference type="ARBA" id="ARBA00022806"/>
    </source>
</evidence>
<dbReference type="InterPro" id="IPR007502">
    <property type="entry name" value="Helicase-assoc_dom"/>
</dbReference>
<keyword evidence="1" id="KW-0547">Nucleotide-binding</keyword>
<dbReference type="OrthoDB" id="5600252at2759"/>
<feature type="domain" description="Helicase ATP-binding" evidence="9">
    <location>
        <begin position="887"/>
        <end position="1055"/>
    </location>
</feature>
<comment type="similarity">
    <text evidence="6">Belongs to the DExH box helicase family.</text>
</comment>
<evidence type="ECO:0000259" key="10">
    <source>
        <dbReference type="PROSITE" id="PS51194"/>
    </source>
</evidence>
<dbReference type="Pfam" id="PF26026">
    <property type="entry name" value="RNA_hel_CTD"/>
    <property type="match status" value="1"/>
</dbReference>
<sequence>MNSQTKPEIGRKKPQKPKKATFTKGCAVSSGGGGGTIEIMNKAVKMMMNEGLNEDEMKKTKNKSSETNNDENDETIALRGWRGDEKEDDDFETDGLGIIPSSSSRRTTTPSLAKTINDAVSDVATLDADETVQERMAKQVRDMREKKKKKAKETTTTNGRDDRMKAEEDERNAADLSKASVHAVPRGLMSSSSNKSGDVSRGSSSVDAVELIKKHEKHAKKAFRQAEREREQAQKRLKKVREKKNRERRVFDRAVEKGFSEKWVQKAMEAHPEELSDDEQEEEDEEDEEDEKAKKMRQALRAQKIKVSQTKRFAHVLDFLCLSVPREEMPAAFAALLDAKSERQHSKIIPTPLHVNARNLNNVVDRSNEYNGEVMVDDPTVKLFQRAMAKRCENSGFGTAESMLALEKSGWIEEDAFLDLLRSLQPPHESTAVIKEELESVQDLRSEEKAALESIEGEENFKISNDRPHDVHVETWTIAIAIENDDEKNSEELVEESERIKIPNAELDVYFPENSRYPFEPAICECRHSYLPNEAKRAINSALASIVTAKVIENRGEPVIYDLCSWLREHLFAILKAKCPGKFKRAKRGSRLIVASKSNNGNGENEDVPFRLTGRGAHIQRTYARLENTEREEEEKEKERLQRITYCAELMKKEKMKEEEEEERELCVPAIAPTVPQTMDERLERWEREHEKRKILAKDAVRVDLSSASDLNAVSMLKKKKKKKIVPNAAKKAEEAAAAEEAALAAAAKERAKREEMLRKQKEREEEEEEEEQQQKATKPIIKKTSWLAKKIKQTQHDAREAASDDVMENEENEEDMDEIASAIVDKVSLAAKKDSAQEKAEREKRDREISNALHEKELAKRSSMKWKQMQKIRENLPARKARSEVISAVKRSRACVISGATGCGKTTQVPQFIYENAILDERNGANTSIIITQPRRISAIAVAERVADERDEQIGDTVGYSIRLESRQSAKTRMLFCTTGVLLRRLQQDPNLTGISHVVVDEVHERDALSDFLLVILRDVASRRDDFHLVAMSATVDADLFGNYFRQVVPGEIPSVAMQGKTFPVEEYRLEDAIEACGYVCEPNSEFSISGQQAKKKGASGGGNRRSKQMAALADAAGSFVDESIITDETRKYYCEYDESTMRQLQIVDENCVNLDLIEQLVTHIAEDYEEGAILVFLPGMGEIKALHDRLRASLYESEHRAPSSVRTEDDDDDDKKKNAPPRYLLVPLHSTLTAEEQKRAFSKPAPGVRKVVMSTNIAETSITIDDCVYVIDAGKVRETRFNAKTRTSSLETAWVSRASAKQRRGRAGRVKPGYCFHLYSSKTEAEVLEDFAIPEISRAPLDALVLQIYSLGFTDPRAFLSKCIEPPSKMAISSAMTALKEIDVIDDRENVTPLGVHLGGLPVDARLGKMLVYACAFGVLDPILTIAACVGFKSPFISPMDKRDEADAAKKKMSLPDGSSDHLTLVKAFAGWLEAKKKFGASGERKYCGTHFLSAVSLRQIADVRKQYCELLDEMGFLHQAAQTDVTTTNRRQRTEAALREASCNASNETLVRAVVCGGLYPNVAISDDLHAAKSVQLPYQTVKVRTKRDASDDVYMHPSSVCAGYASSSKPYLLYHEIMKTGKTYIRDATAIGAFPLLLFGGKIKVEHEKFRASCDNWIKFRAAPRVAVLFKSLREELEDVLLRKIADPGLNVVRESEGLVDTIVEVLESEHATNTSNTTTAKDEDVDENAERKREY</sequence>
<feature type="region of interest" description="Disordered" evidence="7">
    <location>
        <begin position="1715"/>
        <end position="1740"/>
    </location>
</feature>
<dbReference type="InterPro" id="IPR014001">
    <property type="entry name" value="Helicase_ATP-bd"/>
</dbReference>
<evidence type="ECO:0000256" key="5">
    <source>
        <dbReference type="ARBA" id="ARBA00022884"/>
    </source>
</evidence>
<dbReference type="CDD" id="cd11605">
    <property type="entry name" value="RWD_DRWD_ELF-like"/>
    <property type="match status" value="1"/>
</dbReference>
<dbReference type="SMART" id="SM00847">
    <property type="entry name" value="HA2"/>
    <property type="match status" value="1"/>
</dbReference>
<dbReference type="PROSITE" id="PS50908">
    <property type="entry name" value="RWD"/>
    <property type="match status" value="1"/>
</dbReference>
<feature type="domain" description="Helicase C-terminal" evidence="10">
    <location>
        <begin position="1158"/>
        <end position="1354"/>
    </location>
</feature>
<keyword evidence="12" id="KW-1185">Reference proteome</keyword>
<dbReference type="InterPro" id="IPR001650">
    <property type="entry name" value="Helicase_C-like"/>
</dbReference>
<dbReference type="KEGG" id="bpg:Bathy13g01450"/>
<dbReference type="eggNOG" id="KOG0920">
    <property type="taxonomic scope" value="Eukaryota"/>
</dbReference>
<keyword evidence="3" id="KW-0347">Helicase</keyword>
<evidence type="ECO:0000259" key="8">
    <source>
        <dbReference type="PROSITE" id="PS50908"/>
    </source>
</evidence>
<feature type="region of interest" description="Disordered" evidence="7">
    <location>
        <begin position="1"/>
        <end position="35"/>
    </location>
</feature>
<dbReference type="PROSITE" id="PS51194">
    <property type="entry name" value="HELICASE_CTER"/>
    <property type="match status" value="1"/>
</dbReference>
<evidence type="ECO:0000313" key="12">
    <source>
        <dbReference type="Proteomes" id="UP000198341"/>
    </source>
</evidence>
<dbReference type="Pfam" id="PF21010">
    <property type="entry name" value="HA2_C"/>
    <property type="match status" value="1"/>
</dbReference>
<dbReference type="Gene3D" id="3.40.50.300">
    <property type="entry name" value="P-loop containing nucleotide triphosphate hydrolases"/>
    <property type="match status" value="2"/>
</dbReference>
<dbReference type="InterPro" id="IPR016135">
    <property type="entry name" value="UBQ-conjugating_enzyme/RWD"/>
</dbReference>
<feature type="domain" description="RWD" evidence="8">
    <location>
        <begin position="447"/>
        <end position="574"/>
    </location>
</feature>
<dbReference type="Gene3D" id="1.20.120.1080">
    <property type="match status" value="1"/>
</dbReference>
<dbReference type="GO" id="GO:0005524">
    <property type="term" value="F:ATP binding"/>
    <property type="evidence" value="ECO:0007669"/>
    <property type="project" value="UniProtKB-KW"/>
</dbReference>
<accession>K8EMH6</accession>
<dbReference type="Proteomes" id="UP000198341">
    <property type="component" value="Chromosome 13"/>
</dbReference>
<feature type="compositionally biased region" description="Basic and acidic residues" evidence="7">
    <location>
        <begin position="224"/>
        <end position="234"/>
    </location>
</feature>
<keyword evidence="2" id="KW-0378">Hydrolase</keyword>
<dbReference type="RefSeq" id="XP_007509386.1">
    <property type="nucleotide sequence ID" value="XM_007509324.1"/>
</dbReference>
<dbReference type="PROSITE" id="PS51192">
    <property type="entry name" value="HELICASE_ATP_BIND_1"/>
    <property type="match status" value="1"/>
</dbReference>
<dbReference type="Pfam" id="PF07717">
    <property type="entry name" value="OB_NTP_bind"/>
    <property type="match status" value="1"/>
</dbReference>
<feature type="compositionally biased region" description="Basic and acidic residues" evidence="7">
    <location>
        <begin position="754"/>
        <end position="764"/>
    </location>
</feature>
<feature type="compositionally biased region" description="Low complexity" evidence="7">
    <location>
        <begin position="100"/>
        <end position="111"/>
    </location>
</feature>
<dbReference type="CDD" id="cd17917">
    <property type="entry name" value="DEXHc_RHA-like"/>
    <property type="match status" value="1"/>
</dbReference>
<feature type="compositionally biased region" description="Low complexity" evidence="7">
    <location>
        <begin position="190"/>
        <end position="207"/>
    </location>
</feature>
<dbReference type="InterPro" id="IPR027417">
    <property type="entry name" value="P-loop_NTPase"/>
</dbReference>
<evidence type="ECO:0000259" key="9">
    <source>
        <dbReference type="PROSITE" id="PS51192"/>
    </source>
</evidence>
<feature type="region of interest" description="Disordered" evidence="7">
    <location>
        <begin position="754"/>
        <end position="781"/>
    </location>
</feature>
<feature type="region of interest" description="Disordered" evidence="7">
    <location>
        <begin position="1199"/>
        <end position="1222"/>
    </location>
</feature>
<dbReference type="CDD" id="cd18791">
    <property type="entry name" value="SF2_C_RHA"/>
    <property type="match status" value="1"/>
</dbReference>
<dbReference type="SUPFAM" id="SSF54495">
    <property type="entry name" value="UBC-like"/>
    <property type="match status" value="1"/>
</dbReference>
<gene>
    <name evidence="11" type="ordered locus">Bathy13g01450</name>
</gene>
<dbReference type="Pfam" id="PF05773">
    <property type="entry name" value="RWD"/>
    <property type="match status" value="1"/>
</dbReference>
<dbReference type="SUPFAM" id="SSF52540">
    <property type="entry name" value="P-loop containing nucleoside triphosphate hydrolases"/>
    <property type="match status" value="1"/>
</dbReference>
<dbReference type="InterPro" id="IPR011709">
    <property type="entry name" value="DEAD-box_helicase_OB_fold"/>
</dbReference>
<feature type="region of interest" description="Disordered" evidence="7">
    <location>
        <begin position="51"/>
        <end position="112"/>
    </location>
</feature>
<evidence type="ECO:0000256" key="4">
    <source>
        <dbReference type="ARBA" id="ARBA00022840"/>
    </source>
</evidence>
<evidence type="ECO:0000256" key="2">
    <source>
        <dbReference type="ARBA" id="ARBA00022801"/>
    </source>
</evidence>
<dbReference type="EMBL" id="FO082266">
    <property type="protein sequence ID" value="CCO19189.1"/>
    <property type="molecule type" value="Genomic_DNA"/>
</dbReference>
<dbReference type="PANTHER" id="PTHR18934">
    <property type="entry name" value="ATP-DEPENDENT RNA HELICASE"/>
    <property type="match status" value="1"/>
</dbReference>
<dbReference type="InterPro" id="IPR006575">
    <property type="entry name" value="RWD_dom"/>
</dbReference>
<feature type="region of interest" description="Disordered" evidence="7">
    <location>
        <begin position="793"/>
        <end position="812"/>
    </location>
</feature>
<dbReference type="SMART" id="SM00490">
    <property type="entry name" value="HELICc"/>
    <property type="match status" value="1"/>
</dbReference>
<evidence type="ECO:0000256" key="6">
    <source>
        <dbReference type="ARBA" id="ARBA00060772"/>
    </source>
</evidence>
<organism evidence="11 12">
    <name type="scientific">Bathycoccus prasinos</name>
    <dbReference type="NCBI Taxonomy" id="41875"/>
    <lineage>
        <taxon>Eukaryota</taxon>
        <taxon>Viridiplantae</taxon>
        <taxon>Chlorophyta</taxon>
        <taxon>Mamiellophyceae</taxon>
        <taxon>Mamiellales</taxon>
        <taxon>Bathycoccaceae</taxon>
        <taxon>Bathycoccus</taxon>
    </lineage>
</organism>
<name>K8EMH6_9CHLO</name>
<feature type="compositionally biased region" description="Basic residues" evidence="7">
    <location>
        <begin position="12"/>
        <end position="21"/>
    </location>
</feature>
<evidence type="ECO:0000313" key="11">
    <source>
        <dbReference type="EMBL" id="CCO19189.1"/>
    </source>
</evidence>
<feature type="compositionally biased region" description="Basic and acidic residues" evidence="7">
    <location>
        <begin position="134"/>
        <end position="145"/>
    </location>
</feature>
<keyword evidence="5" id="KW-0694">RNA-binding</keyword>
<dbReference type="PROSITE" id="PS00690">
    <property type="entry name" value="DEAH_ATP_HELICASE"/>
    <property type="match status" value="1"/>
</dbReference>
<dbReference type="FunFam" id="1.20.120.1080:FF:000002">
    <property type="entry name" value="Putative ATP-dependent RNA helicase DHX36"/>
    <property type="match status" value="1"/>
</dbReference>
<protein>
    <submittedName>
        <fullName evidence="11">Uncharacterized protein</fullName>
    </submittedName>
</protein>
<dbReference type="GO" id="GO:0016787">
    <property type="term" value="F:hydrolase activity"/>
    <property type="evidence" value="ECO:0007669"/>
    <property type="project" value="UniProtKB-KW"/>
</dbReference>
<dbReference type="GO" id="GO:0004386">
    <property type="term" value="F:helicase activity"/>
    <property type="evidence" value="ECO:0007669"/>
    <property type="project" value="UniProtKB-KW"/>
</dbReference>
<dbReference type="InterPro" id="IPR002464">
    <property type="entry name" value="DNA/RNA_helicase_DEAH_CS"/>
</dbReference>
<dbReference type="GeneID" id="19012097"/>
<dbReference type="STRING" id="41875.K8EMH6"/>
<feature type="region of interest" description="Disordered" evidence="7">
    <location>
        <begin position="269"/>
        <end position="295"/>
    </location>
</feature>
<reference evidence="11 12" key="1">
    <citation type="submission" date="2011-10" db="EMBL/GenBank/DDBJ databases">
        <authorList>
            <person name="Genoscope - CEA"/>
        </authorList>
    </citation>
    <scope>NUCLEOTIDE SEQUENCE [LARGE SCALE GENOMIC DNA]</scope>
    <source>
        <strain evidence="11 12">RCC 1105</strain>
    </source>
</reference>
<proteinExistence type="inferred from homology"/>
<feature type="region of interest" description="Disordered" evidence="7">
    <location>
        <begin position="832"/>
        <end position="852"/>
    </location>
</feature>
<dbReference type="GO" id="GO:0003723">
    <property type="term" value="F:RNA binding"/>
    <property type="evidence" value="ECO:0007669"/>
    <property type="project" value="UniProtKB-KW"/>
</dbReference>
<dbReference type="Gene3D" id="3.10.110.10">
    <property type="entry name" value="Ubiquitin Conjugating Enzyme"/>
    <property type="match status" value="1"/>
</dbReference>
<keyword evidence="4" id="KW-0067">ATP-binding</keyword>
<evidence type="ECO:0000256" key="1">
    <source>
        <dbReference type="ARBA" id="ARBA00022741"/>
    </source>
</evidence>
<dbReference type="Pfam" id="PF00270">
    <property type="entry name" value="DEAD"/>
    <property type="match status" value="1"/>
</dbReference>
<feature type="region of interest" description="Disordered" evidence="7">
    <location>
        <begin position="134"/>
        <end position="245"/>
    </location>
</feature>
<dbReference type="FunFam" id="3.40.50.300:FF:000526">
    <property type="entry name" value="DExH-box ATP-dependent RNA helicase DExH3"/>
    <property type="match status" value="1"/>
</dbReference>
<dbReference type="SMART" id="SM00591">
    <property type="entry name" value="RWD"/>
    <property type="match status" value="1"/>
</dbReference>
<dbReference type="InterPro" id="IPR059023">
    <property type="entry name" value="RNA_hel_CTD"/>
</dbReference>
<dbReference type="PANTHER" id="PTHR18934:SF145">
    <property type="entry name" value="ATP-DEPENDENT RNA HELICASE DHX57-RELATED"/>
    <property type="match status" value="1"/>
</dbReference>
<dbReference type="SMART" id="SM00487">
    <property type="entry name" value="DEXDc"/>
    <property type="match status" value="1"/>
</dbReference>
<dbReference type="InterPro" id="IPR011545">
    <property type="entry name" value="DEAD/DEAH_box_helicase_dom"/>
</dbReference>